<organism evidence="7 8">
    <name type="scientific">Patiriisocius marinistellae</name>
    <dbReference type="NCBI Taxonomy" id="2494560"/>
    <lineage>
        <taxon>Bacteria</taxon>
        <taxon>Pseudomonadati</taxon>
        <taxon>Bacteroidota</taxon>
        <taxon>Flavobacteriia</taxon>
        <taxon>Flavobacteriales</taxon>
        <taxon>Flavobacteriaceae</taxon>
        <taxon>Patiriisocius</taxon>
    </lineage>
</organism>
<evidence type="ECO:0000256" key="3">
    <source>
        <dbReference type="ARBA" id="ARBA00022989"/>
    </source>
</evidence>
<feature type="domain" description="O-antigen ligase-related" evidence="6">
    <location>
        <begin position="207"/>
        <end position="353"/>
    </location>
</feature>
<dbReference type="PANTHER" id="PTHR37422:SF13">
    <property type="entry name" value="LIPOPOLYSACCHARIDE BIOSYNTHESIS PROTEIN PA4999-RELATED"/>
    <property type="match status" value="1"/>
</dbReference>
<evidence type="ECO:0000256" key="4">
    <source>
        <dbReference type="ARBA" id="ARBA00023136"/>
    </source>
</evidence>
<feature type="transmembrane region" description="Helical" evidence="5">
    <location>
        <begin position="391"/>
        <end position="407"/>
    </location>
</feature>
<sequence>MFLLAAILYFLYRIFLNSNRKNEALLGAAYVMGFEVFSRMTGGAFSYEFIKYAVIAFLGLGMFYTGFKLKSWPYVIFILCLIPGVFVASVTLSYGAKVGNAIGFNLSGPACLAISALYCYENRITTKRFQEVLLAVLFPIISMTTYLYVFTPDLRDAINGTASNFAASGGFGPNQVATLLGLAMFILYSRLLIIKSNVLNVIDIVLLAAVSYRAIATFSRGGVITAIICAILFTYFYFRKAPSVEKSKLIPRVGIVLGVFVAVWVVVSISTSGLIDKRYSNQNAAGVLKDDITTGRSELITTELEAFVENPIIGIGVGKVKEYRYLNTGELSATHNEVSRMLSEHGIFGIVGLLILMFTPIFLWLRNRSNYYLIPFLFFWFATINHTSMRIAAPGFIYGLCLITLLHEKKNTLRR</sequence>
<feature type="transmembrane region" description="Helical" evidence="5">
    <location>
        <begin position="49"/>
        <end position="67"/>
    </location>
</feature>
<evidence type="ECO:0000313" key="8">
    <source>
        <dbReference type="Proteomes" id="UP000326994"/>
    </source>
</evidence>
<comment type="subcellular location">
    <subcellularLocation>
        <location evidence="1">Membrane</location>
        <topology evidence="1">Multi-pass membrane protein</topology>
    </subcellularLocation>
</comment>
<keyword evidence="7" id="KW-0436">Ligase</keyword>
<accession>A0A5J4G297</accession>
<evidence type="ECO:0000256" key="1">
    <source>
        <dbReference type="ARBA" id="ARBA00004141"/>
    </source>
</evidence>
<evidence type="ECO:0000256" key="2">
    <source>
        <dbReference type="ARBA" id="ARBA00022692"/>
    </source>
</evidence>
<protein>
    <submittedName>
        <fullName evidence="7">Ligase</fullName>
    </submittedName>
</protein>
<feature type="transmembrane region" description="Helical" evidence="5">
    <location>
        <begin position="102"/>
        <end position="120"/>
    </location>
</feature>
<proteinExistence type="predicted"/>
<dbReference type="InterPro" id="IPR007016">
    <property type="entry name" value="O-antigen_ligase-rel_domated"/>
</dbReference>
<keyword evidence="8" id="KW-1185">Reference proteome</keyword>
<name>A0A5J4G297_9FLAO</name>
<comment type="caution">
    <text evidence="7">The sequence shown here is derived from an EMBL/GenBank/DDBJ whole genome shotgun (WGS) entry which is preliminary data.</text>
</comment>
<dbReference type="PANTHER" id="PTHR37422">
    <property type="entry name" value="TEICHURONIC ACID BIOSYNTHESIS PROTEIN TUAE"/>
    <property type="match status" value="1"/>
</dbReference>
<feature type="transmembrane region" description="Helical" evidence="5">
    <location>
        <begin position="346"/>
        <end position="365"/>
    </location>
</feature>
<dbReference type="GO" id="GO:0016874">
    <property type="term" value="F:ligase activity"/>
    <property type="evidence" value="ECO:0007669"/>
    <property type="project" value="UniProtKB-KW"/>
</dbReference>
<feature type="transmembrane region" description="Helical" evidence="5">
    <location>
        <begin position="171"/>
        <end position="191"/>
    </location>
</feature>
<dbReference type="AlphaFoldDB" id="A0A5J4G297"/>
<keyword evidence="3 5" id="KW-1133">Transmembrane helix</keyword>
<keyword evidence="2 5" id="KW-0812">Transmembrane</keyword>
<gene>
    <name evidence="7" type="ORF">ULMS_23040</name>
</gene>
<feature type="transmembrane region" description="Helical" evidence="5">
    <location>
        <begin position="250"/>
        <end position="275"/>
    </location>
</feature>
<dbReference type="EMBL" id="BKCF01000004">
    <property type="protein sequence ID" value="GEQ86796.1"/>
    <property type="molecule type" value="Genomic_DNA"/>
</dbReference>
<dbReference type="RefSeq" id="WP_235906128.1">
    <property type="nucleotide sequence ID" value="NZ_BKCF01000004.1"/>
</dbReference>
<feature type="transmembrane region" description="Helical" evidence="5">
    <location>
        <begin position="74"/>
        <end position="96"/>
    </location>
</feature>
<feature type="transmembrane region" description="Helical" evidence="5">
    <location>
        <begin position="132"/>
        <end position="151"/>
    </location>
</feature>
<keyword evidence="4 5" id="KW-0472">Membrane</keyword>
<evidence type="ECO:0000256" key="5">
    <source>
        <dbReference type="SAM" id="Phobius"/>
    </source>
</evidence>
<evidence type="ECO:0000313" key="7">
    <source>
        <dbReference type="EMBL" id="GEQ86796.1"/>
    </source>
</evidence>
<dbReference type="GO" id="GO:0016020">
    <property type="term" value="C:membrane"/>
    <property type="evidence" value="ECO:0007669"/>
    <property type="project" value="UniProtKB-SubCell"/>
</dbReference>
<dbReference type="Proteomes" id="UP000326994">
    <property type="component" value="Unassembled WGS sequence"/>
</dbReference>
<dbReference type="InterPro" id="IPR051533">
    <property type="entry name" value="WaaL-like"/>
</dbReference>
<reference evidence="7 8" key="1">
    <citation type="submission" date="2019-08" db="EMBL/GenBank/DDBJ databases">
        <title>Ulvibacter marinistellae sp. nov., isolated from a starfish, Patiria pectinifera.</title>
        <authorList>
            <person name="Kawano K."/>
            <person name="Ushijima N."/>
            <person name="Kihara M."/>
            <person name="Itoh H."/>
        </authorList>
    </citation>
    <scope>NUCLEOTIDE SEQUENCE [LARGE SCALE GENOMIC DNA]</scope>
    <source>
        <strain evidence="7 8">KK4</strain>
    </source>
</reference>
<dbReference type="Pfam" id="PF04932">
    <property type="entry name" value="Wzy_C"/>
    <property type="match status" value="1"/>
</dbReference>
<evidence type="ECO:0000259" key="6">
    <source>
        <dbReference type="Pfam" id="PF04932"/>
    </source>
</evidence>
<feature type="transmembrane region" description="Helical" evidence="5">
    <location>
        <begin position="221"/>
        <end position="238"/>
    </location>
</feature>